<dbReference type="GO" id="GO:0042158">
    <property type="term" value="P:lipoprotein biosynthetic process"/>
    <property type="evidence" value="ECO:0007669"/>
    <property type="project" value="InterPro"/>
</dbReference>
<evidence type="ECO:0000256" key="4">
    <source>
        <dbReference type="ARBA" id="ARBA00022692"/>
    </source>
</evidence>
<proteinExistence type="predicted"/>
<feature type="transmembrane region" description="Helical" evidence="9">
    <location>
        <begin position="126"/>
        <end position="147"/>
    </location>
</feature>
<dbReference type="Gene3D" id="3.60.110.10">
    <property type="entry name" value="Carbon-nitrogen hydrolase"/>
    <property type="match status" value="1"/>
</dbReference>
<keyword evidence="3" id="KW-0808">Transferase</keyword>
<dbReference type="PANTHER" id="PTHR38686">
    <property type="entry name" value="APOLIPOPROTEIN N-ACYLTRANSFERASE"/>
    <property type="match status" value="1"/>
</dbReference>
<reference evidence="11 12" key="1">
    <citation type="journal article" date="2019" name="Nat. Ecol. Evol.">
        <title>Megaphylogeny resolves global patterns of mushroom evolution.</title>
        <authorList>
            <person name="Varga T."/>
            <person name="Krizsan K."/>
            <person name="Foldi C."/>
            <person name="Dima B."/>
            <person name="Sanchez-Garcia M."/>
            <person name="Sanchez-Ramirez S."/>
            <person name="Szollosi G.J."/>
            <person name="Szarkandi J.G."/>
            <person name="Papp V."/>
            <person name="Albert L."/>
            <person name="Andreopoulos W."/>
            <person name="Angelini C."/>
            <person name="Antonin V."/>
            <person name="Barry K.W."/>
            <person name="Bougher N.L."/>
            <person name="Buchanan P."/>
            <person name="Buyck B."/>
            <person name="Bense V."/>
            <person name="Catcheside P."/>
            <person name="Chovatia M."/>
            <person name="Cooper J."/>
            <person name="Damon W."/>
            <person name="Desjardin D."/>
            <person name="Finy P."/>
            <person name="Geml J."/>
            <person name="Haridas S."/>
            <person name="Hughes K."/>
            <person name="Justo A."/>
            <person name="Karasinski D."/>
            <person name="Kautmanova I."/>
            <person name="Kiss B."/>
            <person name="Kocsube S."/>
            <person name="Kotiranta H."/>
            <person name="LaButti K.M."/>
            <person name="Lechner B.E."/>
            <person name="Liimatainen K."/>
            <person name="Lipzen A."/>
            <person name="Lukacs Z."/>
            <person name="Mihaltcheva S."/>
            <person name="Morgado L.N."/>
            <person name="Niskanen T."/>
            <person name="Noordeloos M.E."/>
            <person name="Ohm R.A."/>
            <person name="Ortiz-Santana B."/>
            <person name="Ovrebo C."/>
            <person name="Racz N."/>
            <person name="Riley R."/>
            <person name="Savchenko A."/>
            <person name="Shiryaev A."/>
            <person name="Soop K."/>
            <person name="Spirin V."/>
            <person name="Szebenyi C."/>
            <person name="Tomsovsky M."/>
            <person name="Tulloss R.E."/>
            <person name="Uehling J."/>
            <person name="Grigoriev I.V."/>
            <person name="Vagvolgyi C."/>
            <person name="Papp T."/>
            <person name="Martin F.M."/>
            <person name="Miettinen O."/>
            <person name="Hibbett D.S."/>
            <person name="Nagy L.G."/>
        </authorList>
    </citation>
    <scope>NUCLEOTIDE SEQUENCE [LARGE SCALE GENOMIC DNA]</scope>
    <source>
        <strain evidence="11 12">OMC1185</strain>
    </source>
</reference>
<feature type="region of interest" description="Disordered" evidence="8">
    <location>
        <begin position="210"/>
        <end position="230"/>
    </location>
</feature>
<organism evidence="11 12">
    <name type="scientific">Heliocybe sulcata</name>
    <dbReference type="NCBI Taxonomy" id="5364"/>
    <lineage>
        <taxon>Eukaryota</taxon>
        <taxon>Fungi</taxon>
        <taxon>Dikarya</taxon>
        <taxon>Basidiomycota</taxon>
        <taxon>Agaricomycotina</taxon>
        <taxon>Agaricomycetes</taxon>
        <taxon>Gloeophyllales</taxon>
        <taxon>Gloeophyllaceae</taxon>
        <taxon>Heliocybe</taxon>
    </lineage>
</organism>
<keyword evidence="12" id="KW-1185">Reference proteome</keyword>
<evidence type="ECO:0000313" key="12">
    <source>
        <dbReference type="Proteomes" id="UP000305948"/>
    </source>
</evidence>
<feature type="transmembrane region" description="Helical" evidence="9">
    <location>
        <begin position="37"/>
        <end position="55"/>
    </location>
</feature>
<keyword evidence="7" id="KW-0012">Acyltransferase</keyword>
<keyword evidence="5 9" id="KW-1133">Transmembrane helix</keyword>
<dbReference type="InterPro" id="IPR004563">
    <property type="entry name" value="Apolipo_AcylTrfase"/>
</dbReference>
<gene>
    <name evidence="11" type="ORF">OE88DRAFT_35258</name>
</gene>
<evidence type="ECO:0000259" key="10">
    <source>
        <dbReference type="PROSITE" id="PS50263"/>
    </source>
</evidence>
<evidence type="ECO:0000256" key="9">
    <source>
        <dbReference type="SAM" id="Phobius"/>
    </source>
</evidence>
<dbReference type="OrthoDB" id="2626014at2759"/>
<evidence type="ECO:0000256" key="7">
    <source>
        <dbReference type="ARBA" id="ARBA00023315"/>
    </source>
</evidence>
<evidence type="ECO:0000256" key="8">
    <source>
        <dbReference type="SAM" id="MobiDB-lite"/>
    </source>
</evidence>
<dbReference type="PROSITE" id="PS50263">
    <property type="entry name" value="CN_HYDROLASE"/>
    <property type="match status" value="1"/>
</dbReference>
<accession>A0A5C3NJB8</accession>
<dbReference type="AlphaFoldDB" id="A0A5C3NJB8"/>
<evidence type="ECO:0000313" key="11">
    <source>
        <dbReference type="EMBL" id="TFK56576.1"/>
    </source>
</evidence>
<dbReference type="InterPro" id="IPR036526">
    <property type="entry name" value="C-N_Hydrolase_sf"/>
</dbReference>
<dbReference type="SUPFAM" id="SSF56317">
    <property type="entry name" value="Carbon-nitrogen hydrolase"/>
    <property type="match status" value="1"/>
</dbReference>
<sequence>MTMTSLKETAFITHPSLSFVSVSFLLCLLAVAPRPSFFPLVFLLSSLQLYGRIIVRREHAFANFSRLWAALTTAVVLSHIGPALSALSTPSTSIIFLTLSAATTSFVALSAILMDIKVCSKTKSQWSQITLFPALWASVWALAAHISPVGRLATWSPLRGLPLDIWITRWIGVPALDWLTAACSVVITEAVGDWYIGTAPRRMNTITGDDESEILPGLPTRREPPTKSPVPRSYPVLGLCGLILAVTVPSYVSSPLPLPPYSKVTTPLTVACVLPPRHRARNWPPSLDDYIKESKRLTQAKVLIWPEGAVRFDSPAERAEAIEKVQKDVAWTNHYVGVSFEEVVSSNDEKTKKRNGFVLVNKTGPVLEYYKRHLVPVAESFSLSPSTDPPTVYTLPLTKPNDFTKSQWGNVTRPIPLTASICLDFSDPYAFSALPSKPALILAPARTWDQSVGLTMFEHAKARAAELDSMVLWCDGGSGGVSGIVGRGMHEMMQVGHGSWTRTVGIQYPFDDRKTVFMAGGEGVGLMGMWALHGVMWFGALGGVLSSRLARLREARRVNEEAPLLG</sequence>
<evidence type="ECO:0000256" key="1">
    <source>
        <dbReference type="ARBA" id="ARBA00004651"/>
    </source>
</evidence>
<keyword evidence="6 9" id="KW-0472">Membrane</keyword>
<protein>
    <recommendedName>
        <fullName evidence="10">CN hydrolase domain-containing protein</fullName>
    </recommendedName>
</protein>
<evidence type="ECO:0000256" key="5">
    <source>
        <dbReference type="ARBA" id="ARBA00022989"/>
    </source>
</evidence>
<evidence type="ECO:0000256" key="2">
    <source>
        <dbReference type="ARBA" id="ARBA00022475"/>
    </source>
</evidence>
<dbReference type="PANTHER" id="PTHR38686:SF1">
    <property type="entry name" value="APOLIPOPROTEIN N-ACYLTRANSFERASE"/>
    <property type="match status" value="1"/>
</dbReference>
<feature type="transmembrane region" description="Helical" evidence="9">
    <location>
        <begin position="524"/>
        <end position="547"/>
    </location>
</feature>
<comment type="subcellular location">
    <subcellularLocation>
        <location evidence="1">Cell membrane</location>
        <topology evidence="1">Multi-pass membrane protein</topology>
    </subcellularLocation>
</comment>
<dbReference type="InterPro" id="IPR003010">
    <property type="entry name" value="C-N_Hydrolase"/>
</dbReference>
<dbReference type="GO" id="GO:0016410">
    <property type="term" value="F:N-acyltransferase activity"/>
    <property type="evidence" value="ECO:0007669"/>
    <property type="project" value="InterPro"/>
</dbReference>
<evidence type="ECO:0000256" key="6">
    <source>
        <dbReference type="ARBA" id="ARBA00023136"/>
    </source>
</evidence>
<keyword evidence="4 9" id="KW-0812">Transmembrane</keyword>
<keyword evidence="2" id="KW-1003">Cell membrane</keyword>
<feature type="transmembrane region" description="Helical" evidence="9">
    <location>
        <begin position="67"/>
        <end position="88"/>
    </location>
</feature>
<feature type="transmembrane region" description="Helical" evidence="9">
    <location>
        <begin position="12"/>
        <end position="31"/>
    </location>
</feature>
<dbReference type="GO" id="GO:0005886">
    <property type="term" value="C:plasma membrane"/>
    <property type="evidence" value="ECO:0007669"/>
    <property type="project" value="UniProtKB-SubCell"/>
</dbReference>
<dbReference type="Proteomes" id="UP000305948">
    <property type="component" value="Unassembled WGS sequence"/>
</dbReference>
<feature type="transmembrane region" description="Helical" evidence="9">
    <location>
        <begin position="94"/>
        <end position="114"/>
    </location>
</feature>
<name>A0A5C3NJB8_9AGAM</name>
<evidence type="ECO:0000256" key="3">
    <source>
        <dbReference type="ARBA" id="ARBA00022679"/>
    </source>
</evidence>
<dbReference type="STRING" id="5364.A0A5C3NJB8"/>
<feature type="domain" description="CN hydrolase" evidence="10">
    <location>
        <begin position="268"/>
        <end position="514"/>
    </location>
</feature>
<dbReference type="EMBL" id="ML213503">
    <property type="protein sequence ID" value="TFK56576.1"/>
    <property type="molecule type" value="Genomic_DNA"/>
</dbReference>